<evidence type="ECO:0000313" key="1">
    <source>
        <dbReference type="EMBL" id="SVD22814.1"/>
    </source>
</evidence>
<proteinExistence type="predicted"/>
<dbReference type="SUPFAM" id="SSF51604">
    <property type="entry name" value="Enolase C-terminal domain-like"/>
    <property type="match status" value="1"/>
</dbReference>
<accession>A0A382TL26</accession>
<dbReference type="EMBL" id="UINC01137461">
    <property type="protein sequence ID" value="SVD22814.1"/>
    <property type="molecule type" value="Genomic_DNA"/>
</dbReference>
<reference evidence="1" key="1">
    <citation type="submission" date="2018-05" db="EMBL/GenBank/DDBJ databases">
        <authorList>
            <person name="Lanie J.A."/>
            <person name="Ng W.-L."/>
            <person name="Kazmierczak K.M."/>
            <person name="Andrzejewski T.M."/>
            <person name="Davidsen T.M."/>
            <person name="Wayne K.J."/>
            <person name="Tettelin H."/>
            <person name="Glass J.I."/>
            <person name="Rusch D."/>
            <person name="Podicherti R."/>
            <person name="Tsui H.-C.T."/>
            <person name="Winkler M.E."/>
        </authorList>
    </citation>
    <scope>NUCLEOTIDE SEQUENCE</scope>
</reference>
<name>A0A382TL26_9ZZZZ</name>
<dbReference type="Gene3D" id="3.20.20.120">
    <property type="entry name" value="Enolase-like C-terminal domain"/>
    <property type="match status" value="1"/>
</dbReference>
<organism evidence="1">
    <name type="scientific">marine metagenome</name>
    <dbReference type="NCBI Taxonomy" id="408172"/>
    <lineage>
        <taxon>unclassified sequences</taxon>
        <taxon>metagenomes</taxon>
        <taxon>ecological metagenomes</taxon>
    </lineage>
</organism>
<sequence length="52" mass="5853">MDEDIESYMQVKAECDFTLAGSDRMQLLKGYRDVLEHPMMDVIMPDVTIGGG</sequence>
<dbReference type="AlphaFoldDB" id="A0A382TL26"/>
<protein>
    <submittedName>
        <fullName evidence="1">Uncharacterized protein</fullName>
    </submittedName>
</protein>
<dbReference type="InterPro" id="IPR036849">
    <property type="entry name" value="Enolase-like_C_sf"/>
</dbReference>
<gene>
    <name evidence="1" type="ORF">METZ01_LOCUS375668</name>
</gene>